<evidence type="ECO:0000313" key="2">
    <source>
        <dbReference type="Proteomes" id="UP000199109"/>
    </source>
</evidence>
<sequence length="89" mass="10437">MKVIFLKSFLSDIKKVKDNRLKSKIRKLILKIEAAKSLEEIAGAKKMKGYSIAYRIRIGDYRIGLYKENDCVELARLLKRNDIYKVFPK</sequence>
<dbReference type="Proteomes" id="UP000199109">
    <property type="component" value="Unassembled WGS sequence"/>
</dbReference>
<dbReference type="SUPFAM" id="SSF143011">
    <property type="entry name" value="RelE-like"/>
    <property type="match status" value="1"/>
</dbReference>
<organism evidence="1 2">
    <name type="scientific">Pricia antarctica</name>
    <dbReference type="NCBI Taxonomy" id="641691"/>
    <lineage>
        <taxon>Bacteria</taxon>
        <taxon>Pseudomonadati</taxon>
        <taxon>Bacteroidota</taxon>
        <taxon>Flavobacteriia</taxon>
        <taxon>Flavobacteriales</taxon>
        <taxon>Flavobacteriaceae</taxon>
        <taxon>Pricia</taxon>
    </lineage>
</organism>
<name>A0A1G7FWY5_9FLAO</name>
<dbReference type="STRING" id="641691.SAMN05421636_107318"/>
<dbReference type="PANTHER" id="PTHR38813:SF1">
    <property type="entry name" value="TOXIN RELE1-RELATED"/>
    <property type="match status" value="1"/>
</dbReference>
<dbReference type="PANTHER" id="PTHR38813">
    <property type="match status" value="1"/>
</dbReference>
<reference evidence="1 2" key="1">
    <citation type="submission" date="2016-10" db="EMBL/GenBank/DDBJ databases">
        <authorList>
            <person name="de Groot N.N."/>
        </authorList>
    </citation>
    <scope>NUCLEOTIDE SEQUENCE [LARGE SCALE GENOMIC DNA]</scope>
    <source>
        <strain evidence="1 2">DSM 23421</strain>
    </source>
</reference>
<dbReference type="AlphaFoldDB" id="A0A1G7FWY5"/>
<dbReference type="Gene3D" id="3.30.2310.20">
    <property type="entry name" value="RelE-like"/>
    <property type="match status" value="1"/>
</dbReference>
<gene>
    <name evidence="1" type="ORF">SAMN05421636_107318</name>
</gene>
<proteinExistence type="predicted"/>
<evidence type="ECO:0000313" key="1">
    <source>
        <dbReference type="EMBL" id="SDE80438.1"/>
    </source>
</evidence>
<accession>A0A1G7FWY5</accession>
<dbReference type="InterPro" id="IPR035093">
    <property type="entry name" value="RelE/ParE_toxin_dom_sf"/>
</dbReference>
<dbReference type="InterPro" id="IPR052747">
    <property type="entry name" value="TA_system_RelE_toxin"/>
</dbReference>
<dbReference type="OrthoDB" id="5570653at2"/>
<protein>
    <submittedName>
        <fullName evidence="1">mRNA interferase RelE/StbE</fullName>
    </submittedName>
</protein>
<keyword evidence="2" id="KW-1185">Reference proteome</keyword>
<dbReference type="EMBL" id="FNAO01000007">
    <property type="protein sequence ID" value="SDE80438.1"/>
    <property type="molecule type" value="Genomic_DNA"/>
</dbReference>